<comment type="caution">
    <text evidence="2">The sequence shown here is derived from an EMBL/GenBank/DDBJ whole genome shotgun (WGS) entry which is preliminary data.</text>
</comment>
<organism evidence="2 3">
    <name type="scientific">Phanerochaete sordida</name>
    <dbReference type="NCBI Taxonomy" id="48140"/>
    <lineage>
        <taxon>Eukaryota</taxon>
        <taxon>Fungi</taxon>
        <taxon>Dikarya</taxon>
        <taxon>Basidiomycota</taxon>
        <taxon>Agaricomycotina</taxon>
        <taxon>Agaricomycetes</taxon>
        <taxon>Polyporales</taxon>
        <taxon>Phanerochaetaceae</taxon>
        <taxon>Phanerochaete</taxon>
    </lineage>
</organism>
<feature type="compositionally biased region" description="Low complexity" evidence="1">
    <location>
        <begin position="57"/>
        <end position="68"/>
    </location>
</feature>
<dbReference type="OrthoDB" id="3021720at2759"/>
<evidence type="ECO:0000313" key="2">
    <source>
        <dbReference type="EMBL" id="GJE87013.1"/>
    </source>
</evidence>
<evidence type="ECO:0000313" key="3">
    <source>
        <dbReference type="Proteomes" id="UP000703269"/>
    </source>
</evidence>
<reference evidence="2 3" key="1">
    <citation type="submission" date="2021-08" db="EMBL/GenBank/DDBJ databases">
        <title>Draft Genome Sequence of Phanerochaete sordida strain YK-624.</title>
        <authorList>
            <person name="Mori T."/>
            <person name="Dohra H."/>
            <person name="Suzuki T."/>
            <person name="Kawagishi H."/>
            <person name="Hirai H."/>
        </authorList>
    </citation>
    <scope>NUCLEOTIDE SEQUENCE [LARGE SCALE GENOMIC DNA]</scope>
    <source>
        <strain evidence="2 3">YK-624</strain>
    </source>
</reference>
<feature type="compositionally biased region" description="Acidic residues" evidence="1">
    <location>
        <begin position="150"/>
        <end position="161"/>
    </location>
</feature>
<feature type="compositionally biased region" description="Polar residues" evidence="1">
    <location>
        <begin position="33"/>
        <end position="46"/>
    </location>
</feature>
<accession>A0A9P3LAI0</accession>
<dbReference type="Proteomes" id="UP000703269">
    <property type="component" value="Unassembled WGS sequence"/>
</dbReference>
<dbReference type="EMBL" id="BPQB01000005">
    <property type="protein sequence ID" value="GJE87013.1"/>
    <property type="molecule type" value="Genomic_DNA"/>
</dbReference>
<name>A0A9P3LAI0_9APHY</name>
<proteinExistence type="predicted"/>
<protein>
    <submittedName>
        <fullName evidence="2">Uncharacterized protein</fullName>
    </submittedName>
</protein>
<feature type="region of interest" description="Disordered" evidence="1">
    <location>
        <begin position="1"/>
        <end position="132"/>
    </location>
</feature>
<feature type="region of interest" description="Disordered" evidence="1">
    <location>
        <begin position="150"/>
        <end position="246"/>
    </location>
</feature>
<keyword evidence="3" id="KW-1185">Reference proteome</keyword>
<sequence length="333" mass="37513">MYDHSPNSTSTSLHRKSSSKTHLALKMPLAHASSRSSSYQPNTRQADISRLLDPAYASSSSHAAHSSSGNVRASTRVYVDHTGEMHDPDYRDFPVLPPRQQKNLLTKPRRSSSTHSRISTSTSTASRPDRYRTYPLVARPEWERGWATEVEDLDEEEEEQSSYEGAYRSPFSSSSSSSEATPSSRRASLPPSVYTYTPSTYYFNEPASTTSSPVDSLEEEERDTTGCSPFDDMEVEEEERAPGSRTAASILKKMKRSSSGSTVPVAPTRLTQEEDKENQHREMQFMDRDDDDVPSCTHILHRHLRALNLRLRFGVFHAKRRLSISRRKNSSSS</sequence>
<evidence type="ECO:0000256" key="1">
    <source>
        <dbReference type="SAM" id="MobiDB-lite"/>
    </source>
</evidence>
<feature type="compositionally biased region" description="Low complexity" evidence="1">
    <location>
        <begin position="169"/>
        <end position="202"/>
    </location>
</feature>
<feature type="compositionally biased region" description="Low complexity" evidence="1">
    <location>
        <begin position="113"/>
        <end position="126"/>
    </location>
</feature>
<feature type="compositionally biased region" description="Basic and acidic residues" evidence="1">
    <location>
        <begin position="78"/>
        <end position="92"/>
    </location>
</feature>
<gene>
    <name evidence="2" type="ORF">PsYK624_030960</name>
</gene>
<dbReference type="AlphaFoldDB" id="A0A9P3LAI0"/>